<dbReference type="OMA" id="HPCWFIP"/>
<comment type="pathway">
    <text evidence="1">Protein modification; protein ubiquitination.</text>
</comment>
<dbReference type="HOGENOM" id="CLU_020076_1_0_1"/>
<dbReference type="SMART" id="SM00256">
    <property type="entry name" value="FBOX"/>
    <property type="match status" value="1"/>
</dbReference>
<dbReference type="AlphaFoldDB" id="S3EB41"/>
<dbReference type="Pfam" id="PF12937">
    <property type="entry name" value="F-box-like"/>
    <property type="match status" value="1"/>
</dbReference>
<dbReference type="InterPro" id="IPR045048">
    <property type="entry name" value="FBXO31/39"/>
</dbReference>
<dbReference type="InterPro" id="IPR036047">
    <property type="entry name" value="F-box-like_dom_sf"/>
</dbReference>
<evidence type="ECO:0000313" key="4">
    <source>
        <dbReference type="EMBL" id="EPE35533.1"/>
    </source>
</evidence>
<evidence type="ECO:0000313" key="5">
    <source>
        <dbReference type="Proteomes" id="UP000016922"/>
    </source>
</evidence>
<dbReference type="STRING" id="1116229.S3EB41"/>
<dbReference type="OrthoDB" id="722566at2759"/>
<evidence type="ECO:0000259" key="3">
    <source>
        <dbReference type="PROSITE" id="PS50181"/>
    </source>
</evidence>
<dbReference type="UniPathway" id="UPA00143"/>
<dbReference type="InterPro" id="IPR001810">
    <property type="entry name" value="F-box_dom"/>
</dbReference>
<name>S3EB41_GLAL2</name>
<dbReference type="KEGG" id="glz:GLAREA_11232"/>
<gene>
    <name evidence="4" type="ORF">GLAREA_11232</name>
</gene>
<proteinExistence type="predicted"/>
<dbReference type="EMBL" id="KE145354">
    <property type="protein sequence ID" value="EPE35533.1"/>
    <property type="molecule type" value="Genomic_DNA"/>
</dbReference>
<protein>
    <submittedName>
        <fullName evidence="4">F-box</fullName>
    </submittedName>
</protein>
<dbReference type="GeneID" id="19470274"/>
<reference evidence="4 5" key="1">
    <citation type="journal article" date="2013" name="BMC Genomics">
        <title>Genomics-driven discovery of the pneumocandin biosynthetic gene cluster in the fungus Glarea lozoyensis.</title>
        <authorList>
            <person name="Chen L."/>
            <person name="Yue Q."/>
            <person name="Zhang X."/>
            <person name="Xiang M."/>
            <person name="Wang C."/>
            <person name="Li S."/>
            <person name="Che Y."/>
            <person name="Ortiz-Lopez F.J."/>
            <person name="Bills G.F."/>
            <person name="Liu X."/>
            <person name="An Z."/>
        </authorList>
    </citation>
    <scope>NUCLEOTIDE SEQUENCE [LARGE SCALE GENOMIC DNA]</scope>
    <source>
        <strain evidence="5">ATCC 20868 / MF5171</strain>
    </source>
</reference>
<dbReference type="Gene3D" id="1.20.1280.50">
    <property type="match status" value="1"/>
</dbReference>
<dbReference type="Pfam" id="PF12014">
    <property type="entry name" value="Cyclin_D1_bind"/>
    <property type="match status" value="1"/>
</dbReference>
<sequence>MPNMPDEEVFSMNNNDVYLHGRVDPGVDSNISLLETVDTPETSTRAQRLKDLESVGIANHQTLHGLITAASHPDKCFLLSTLPAELIDTIMQLLEPEDLISASHTCRALSQHARSDICWQHHVQKNIPGVKLKSPSPCKTYRELYMAHDPRWFLTKYKIWFSDYFLLGKIIICRYDPRRGCIEGYRLLAEKEVTAFDPWEADDEVLIHSFAPRPRLHMDKPVIQFDLPKTDSLRRSSRLRASAQRSSTEVPMRIDAERQPHGVFSNFIPARPWPDNDLENVDYWPPKAIPARHRVRIGEDEGFVPLGNRPVKRSEATDQAFRVRRWMEMNNNQGRSVPGVHLGEEIHTYSTLDPSLYTPTEEKPFRGIWVGDYSGHGCEFLLMNQPDDEEPFDETSVVQAEDETVDEWEARKKIERNYRGKLEAIKLTGDPNIPRGQYTFVADDIGSGGFIRNATEERFKGARVVKSRGHIAARMFRNPKYIESQLIMISHDRLAQYWVGFGHISFYQRVDIDQFLSPLNDPPPATLRDGHLVGSFLDH</sequence>
<dbReference type="RefSeq" id="XP_008077612.1">
    <property type="nucleotide sequence ID" value="XM_008079421.1"/>
</dbReference>
<dbReference type="PANTHER" id="PTHR10706:SF130">
    <property type="entry name" value="F-BOX ONLY PROTEIN 31"/>
    <property type="match status" value="1"/>
</dbReference>
<dbReference type="GO" id="GO:0016567">
    <property type="term" value="P:protein ubiquitination"/>
    <property type="evidence" value="ECO:0007669"/>
    <property type="project" value="UniProtKB-UniPathway"/>
</dbReference>
<evidence type="ECO:0000256" key="1">
    <source>
        <dbReference type="ARBA" id="ARBA00004906"/>
    </source>
</evidence>
<feature type="domain" description="F-box" evidence="3">
    <location>
        <begin position="76"/>
        <end position="122"/>
    </location>
</feature>
<keyword evidence="5" id="KW-1185">Reference proteome</keyword>
<dbReference type="PROSITE" id="PS50181">
    <property type="entry name" value="FBOX"/>
    <property type="match status" value="1"/>
</dbReference>
<dbReference type="Proteomes" id="UP000016922">
    <property type="component" value="Unassembled WGS sequence"/>
</dbReference>
<evidence type="ECO:0000256" key="2">
    <source>
        <dbReference type="ARBA" id="ARBA00022786"/>
    </source>
</evidence>
<organism evidence="4 5">
    <name type="scientific">Glarea lozoyensis (strain ATCC 20868 / MF5171)</name>
    <dbReference type="NCBI Taxonomy" id="1116229"/>
    <lineage>
        <taxon>Eukaryota</taxon>
        <taxon>Fungi</taxon>
        <taxon>Dikarya</taxon>
        <taxon>Ascomycota</taxon>
        <taxon>Pezizomycotina</taxon>
        <taxon>Leotiomycetes</taxon>
        <taxon>Helotiales</taxon>
        <taxon>Helotiaceae</taxon>
        <taxon>Glarea</taxon>
    </lineage>
</organism>
<dbReference type="eggNOG" id="ENOG502S1WE">
    <property type="taxonomic scope" value="Eukaryota"/>
</dbReference>
<dbReference type="PANTHER" id="PTHR10706">
    <property type="entry name" value="F-BOX FAMILY PROTEIN"/>
    <property type="match status" value="1"/>
</dbReference>
<keyword evidence="2" id="KW-0833">Ubl conjugation pathway</keyword>
<dbReference type="SUPFAM" id="SSF81383">
    <property type="entry name" value="F-box domain"/>
    <property type="match status" value="1"/>
</dbReference>
<accession>S3EB41</accession>